<dbReference type="EMBL" id="MFFU01000001">
    <property type="protein sequence ID" value="OGF19905.1"/>
    <property type="molecule type" value="Genomic_DNA"/>
</dbReference>
<feature type="transmembrane region" description="Helical" evidence="1">
    <location>
        <begin position="12"/>
        <end position="32"/>
    </location>
</feature>
<keyword evidence="1" id="KW-0812">Transmembrane</keyword>
<proteinExistence type="predicted"/>
<gene>
    <name evidence="2" type="ORF">A3D54_00635</name>
</gene>
<evidence type="ECO:0000313" key="2">
    <source>
        <dbReference type="EMBL" id="OGF19905.1"/>
    </source>
</evidence>
<dbReference type="AlphaFoldDB" id="A0A1F5RZR6"/>
<keyword evidence="1" id="KW-0472">Membrane</keyword>
<feature type="transmembrane region" description="Helical" evidence="1">
    <location>
        <begin position="120"/>
        <end position="138"/>
    </location>
</feature>
<feature type="transmembrane region" description="Helical" evidence="1">
    <location>
        <begin position="150"/>
        <end position="173"/>
    </location>
</feature>
<reference evidence="2 3" key="1">
    <citation type="journal article" date="2016" name="Nat. Commun.">
        <title>Thousands of microbial genomes shed light on interconnected biogeochemical processes in an aquifer system.</title>
        <authorList>
            <person name="Anantharaman K."/>
            <person name="Brown C.T."/>
            <person name="Hug L.A."/>
            <person name="Sharon I."/>
            <person name="Castelle C.J."/>
            <person name="Probst A.J."/>
            <person name="Thomas B.C."/>
            <person name="Singh A."/>
            <person name="Wilkins M.J."/>
            <person name="Karaoz U."/>
            <person name="Brodie E.L."/>
            <person name="Williams K.H."/>
            <person name="Hubbard S.S."/>
            <person name="Banfield J.F."/>
        </authorList>
    </citation>
    <scope>NUCLEOTIDE SEQUENCE [LARGE SCALE GENOMIC DNA]</scope>
</reference>
<evidence type="ECO:0000256" key="1">
    <source>
        <dbReference type="SAM" id="Phobius"/>
    </source>
</evidence>
<accession>A0A1F5RZR6</accession>
<sequence length="187" mass="20401">MLAIEEFKSFHLRDIVVITGSAVLWSAIMYVLEGILSLSGAYYVALFTLVLFLSFLVLSLQKTGVASLFYALCAVLTYGTRELGIAYSDKFIILLGAALVFELVFLTLKLRVKNIPLDILAGAVLSTGMLPLITGTLISPEASLQQIESLLNLAIIGLLVGVIGAVLAFLIWYHFKTTKWLVKLSMP</sequence>
<keyword evidence="1" id="KW-1133">Transmembrane helix</keyword>
<feature type="transmembrane region" description="Helical" evidence="1">
    <location>
        <begin position="38"/>
        <end position="58"/>
    </location>
</feature>
<protein>
    <submittedName>
        <fullName evidence="2">Uncharacterized protein</fullName>
    </submittedName>
</protein>
<feature type="transmembrane region" description="Helical" evidence="1">
    <location>
        <begin position="91"/>
        <end position="108"/>
    </location>
</feature>
<name>A0A1F5RZR6_9BACT</name>
<evidence type="ECO:0000313" key="3">
    <source>
        <dbReference type="Proteomes" id="UP000177691"/>
    </source>
</evidence>
<organism evidence="2 3">
    <name type="scientific">Candidatus Falkowbacteria bacterium RIFCSPHIGHO2_02_FULL_45_15</name>
    <dbReference type="NCBI Taxonomy" id="1797987"/>
    <lineage>
        <taxon>Bacteria</taxon>
        <taxon>Candidatus Falkowiibacteriota</taxon>
    </lineage>
</organism>
<dbReference type="Proteomes" id="UP000177691">
    <property type="component" value="Unassembled WGS sequence"/>
</dbReference>
<comment type="caution">
    <text evidence="2">The sequence shown here is derived from an EMBL/GenBank/DDBJ whole genome shotgun (WGS) entry which is preliminary data.</text>
</comment>